<organism evidence="1 2">
    <name type="scientific">Aquimarina algiphila</name>
    <dbReference type="NCBI Taxonomy" id="2047982"/>
    <lineage>
        <taxon>Bacteria</taxon>
        <taxon>Pseudomonadati</taxon>
        <taxon>Bacteroidota</taxon>
        <taxon>Flavobacteriia</taxon>
        <taxon>Flavobacteriales</taxon>
        <taxon>Flavobacteriaceae</taxon>
        <taxon>Aquimarina</taxon>
    </lineage>
</organism>
<dbReference type="NCBIfam" id="TIGR03696">
    <property type="entry name" value="Rhs_assc_core"/>
    <property type="match status" value="1"/>
</dbReference>
<dbReference type="PANTHER" id="PTHR32305">
    <property type="match status" value="1"/>
</dbReference>
<dbReference type="PANTHER" id="PTHR32305:SF15">
    <property type="entry name" value="PROTEIN RHSA-RELATED"/>
    <property type="match status" value="1"/>
</dbReference>
<dbReference type="AlphaFoldDB" id="A0A554V9Y5"/>
<name>A0A554V9Y5_9FLAO</name>
<dbReference type="RefSeq" id="WP_143919267.1">
    <property type="nucleotide sequence ID" value="NZ_VLNR01000174.1"/>
</dbReference>
<accession>A0A554V9Y5</accession>
<dbReference type="OrthoDB" id="2972467at2"/>
<proteinExistence type="predicted"/>
<sequence length="302" mass="34880">DEIIEENNYYPFGLQHKGYNNTIVGTENNYQTYQGKEDEKELGLGFYDYHARMYEPSIGRMMNIDPHADSYYGINPYNYTLNNPVLLIDPDGKDTVISIQDGVIRVSTQIYIYGSGANQKEANKIQKTIQNLFGEHNEFKFTDDDGNEFDVKFETSVDVYDEENTELAEGDNLIEVKNEKGRSEVSEINGDTGTWYSKEKMAGKNFAIYPHEFGHLVGLKDRYSVLLSKIGIYRPDKEWESNFMADHTTMNVEQRNIDGIVKGAVKNYNRYKEQYGDQKSSEKPYRYIKNTRCAFRKSCANC</sequence>
<comment type="caution">
    <text evidence="1">The sequence shown here is derived from an EMBL/GenBank/DDBJ whole genome shotgun (WGS) entry which is preliminary data.</text>
</comment>
<protein>
    <submittedName>
        <fullName evidence="1">RHS repeat-associated core domain-containing protein</fullName>
    </submittedName>
</protein>
<dbReference type="EMBL" id="VLNR01000174">
    <property type="protein sequence ID" value="TSE02362.1"/>
    <property type="molecule type" value="Genomic_DNA"/>
</dbReference>
<gene>
    <name evidence="1" type="ORF">FOF46_30940</name>
</gene>
<dbReference type="InterPro" id="IPR022385">
    <property type="entry name" value="Rhs_assc_core"/>
</dbReference>
<reference evidence="1 2" key="1">
    <citation type="submission" date="2019-07" db="EMBL/GenBank/DDBJ databases">
        <title>The draft genome sequence of Aquimarina algiphila M91.</title>
        <authorList>
            <person name="Meng X."/>
        </authorList>
    </citation>
    <scope>NUCLEOTIDE SEQUENCE [LARGE SCALE GENOMIC DNA]</scope>
    <source>
        <strain evidence="1 2">M91</strain>
    </source>
</reference>
<dbReference type="Gene3D" id="2.180.10.10">
    <property type="entry name" value="RHS repeat-associated core"/>
    <property type="match status" value="1"/>
</dbReference>
<dbReference type="Proteomes" id="UP000318833">
    <property type="component" value="Unassembled WGS sequence"/>
</dbReference>
<evidence type="ECO:0000313" key="1">
    <source>
        <dbReference type="EMBL" id="TSE02362.1"/>
    </source>
</evidence>
<feature type="non-terminal residue" evidence="1">
    <location>
        <position position="1"/>
    </location>
</feature>
<evidence type="ECO:0000313" key="2">
    <source>
        <dbReference type="Proteomes" id="UP000318833"/>
    </source>
</evidence>
<keyword evidence="2" id="KW-1185">Reference proteome</keyword>
<dbReference type="InterPro" id="IPR050708">
    <property type="entry name" value="T6SS_VgrG/RHS"/>
</dbReference>